<dbReference type="SUPFAM" id="SSF52540">
    <property type="entry name" value="P-loop containing nucleoside triphosphate hydrolases"/>
    <property type="match status" value="1"/>
</dbReference>
<organism evidence="1 2">
    <name type="scientific">Pseudomonas asuensis</name>
    <dbReference type="NCBI Taxonomy" id="1825787"/>
    <lineage>
        <taxon>Bacteria</taxon>
        <taxon>Pseudomonadati</taxon>
        <taxon>Pseudomonadota</taxon>
        <taxon>Gammaproteobacteria</taxon>
        <taxon>Pseudomonadales</taxon>
        <taxon>Pseudomonadaceae</taxon>
        <taxon>Pseudomonas</taxon>
    </lineage>
</organism>
<dbReference type="RefSeq" id="WP_188868640.1">
    <property type="nucleotide sequence ID" value="NZ_BMNW01000026.1"/>
</dbReference>
<evidence type="ECO:0000313" key="1">
    <source>
        <dbReference type="EMBL" id="GGM31691.1"/>
    </source>
</evidence>
<evidence type="ECO:0000313" key="2">
    <source>
        <dbReference type="Proteomes" id="UP000616499"/>
    </source>
</evidence>
<gene>
    <name evidence="1" type="ORF">GCM10009425_47870</name>
</gene>
<name>A0ABQ2H3G7_9PSED</name>
<evidence type="ECO:0008006" key="3">
    <source>
        <dbReference type="Google" id="ProtNLM"/>
    </source>
</evidence>
<proteinExistence type="predicted"/>
<dbReference type="InterPro" id="IPR027417">
    <property type="entry name" value="P-loop_NTPase"/>
</dbReference>
<reference evidence="2" key="1">
    <citation type="journal article" date="2019" name="Int. J. Syst. Evol. Microbiol.">
        <title>The Global Catalogue of Microorganisms (GCM) 10K type strain sequencing project: providing services to taxonomists for standard genome sequencing and annotation.</title>
        <authorList>
            <consortium name="The Broad Institute Genomics Platform"/>
            <consortium name="The Broad Institute Genome Sequencing Center for Infectious Disease"/>
            <person name="Wu L."/>
            <person name="Ma J."/>
        </authorList>
    </citation>
    <scope>NUCLEOTIDE SEQUENCE [LARGE SCALE GENOMIC DNA]</scope>
    <source>
        <strain evidence="2">JCM 13501</strain>
    </source>
</reference>
<dbReference type="Gene3D" id="3.40.50.300">
    <property type="entry name" value="P-loop containing nucleotide triphosphate hydrolases"/>
    <property type="match status" value="1"/>
</dbReference>
<accession>A0ABQ2H3G7</accession>
<protein>
    <recommendedName>
        <fullName evidence="3">AAA+ ATPase domain-containing protein</fullName>
    </recommendedName>
</protein>
<dbReference type="EMBL" id="BMNW01000026">
    <property type="protein sequence ID" value="GGM31691.1"/>
    <property type="molecule type" value="Genomic_DNA"/>
</dbReference>
<keyword evidence="2" id="KW-1185">Reference proteome</keyword>
<sequence>MTYTFNLPRLGGTQHAVVSDLESGHWLLGAHSAPSQPIAQASGAYGSVAPSSRAGARLIVGTIQRLSDVVLGVGQWLPAASRRSATSYSHVTVENDDIEMAERPVITPLAAASYGELEYQLKKDVDDVLANSFNWQKAGSETGKALARGAVAGVAVYGAYTAVDALVQAKAPSDQQGTARGFIAMGMLTPIYQEGKELLNGVREAVTTKAKLSYAEALEKTHLRRQAQNDAYLKILPDHIQTSCRKIDIFLLQAFAAAKKGDKVNYGLIRGMMHWRQDFMVGRPMKTQEVQAIKTDAGRADLLVRMDSHLHRYPPELRDKLSGFTLGIAARSLQRELPPAFQANADFDLLTLKDSDDWHRWTEVPSVSKQMMMLAGAPGTGKSRYAEHVLPELLGLPVQSLVMPDKQAGGINSLMAKEWSALEQDEFVTADTDAMGKIGLLLNRAQCTNPILLLDEADLDDMDGIKRLTDPSRKQLEAIALETLLDFSNVTILMGTNALRRGANTPVDGGAGELEPALADRLEMAVFEGTDAPTKREAAINAYHGWAGMYCLPIKGGEGALLDHNQQNRLQGLFKGCLDYIVESHHNKAKIPGARMQVPVASVVNFIAWRLLGEKHGQTPELRPEQIRTYIDQFYALRMNSPKNEQAVDQDVEVAAESSRMAEQRAMLMGNQAGS</sequence>
<dbReference type="Proteomes" id="UP000616499">
    <property type="component" value="Unassembled WGS sequence"/>
</dbReference>
<comment type="caution">
    <text evidence="1">The sequence shown here is derived from an EMBL/GenBank/DDBJ whole genome shotgun (WGS) entry which is preliminary data.</text>
</comment>